<feature type="transmembrane region" description="Helical" evidence="11">
    <location>
        <begin position="40"/>
        <end position="60"/>
    </location>
</feature>
<keyword evidence="2" id="KW-0813">Transport</keyword>
<keyword evidence="8" id="KW-0143">Chaperone</keyword>
<proteinExistence type="inferred from homology"/>
<dbReference type="RefSeq" id="WP_228354300.1">
    <property type="nucleotide sequence ID" value="NZ_JACEGA010000001.1"/>
</dbReference>
<sequence length="413" mass="45753">MLITILTKNGGLILGPIASLLGLIMNAIYEFFHFFGIQNIALTIFVFTFITKTLMLPLTIKQQKFTKLSSRMNPEIQKIQAKYKGKKDEASLRKQQEETQAVYRKYGASPTAGCLPLLISLPIMFALFQVINNIPAYVNQVKDLYESVALQVASVPQYKDTLTTLAEGVSRYRLTEFPDTNSIIDLLSKFSSDKWEAFRTSFPTILNNVVNNGSDGATIAAQIDSIQNVNTFFGLNITNNPGWKFPGILIPILAMGLQFIQGKQMQIKNTSNDNNSAAAMTNSMNVVMPIMSGVFCVTLPTGVGLYWIATSIFAIIQQLFVNKYLDRVNVDDLIEKNIEKASKKVSPNKGNGTSLQELARKQTKNIESKVVAENDYVEASEDNSNDEDTSSAPKSISDIANLLKNRNVDKGDK</sequence>
<dbReference type="CDD" id="cd20070">
    <property type="entry name" value="5TM_YidC_Alb3"/>
    <property type="match status" value="1"/>
</dbReference>
<organism evidence="13 14">
    <name type="scientific">Variimorphobacter saccharofermentans</name>
    <dbReference type="NCBI Taxonomy" id="2755051"/>
    <lineage>
        <taxon>Bacteria</taxon>
        <taxon>Bacillati</taxon>
        <taxon>Bacillota</taxon>
        <taxon>Clostridia</taxon>
        <taxon>Lachnospirales</taxon>
        <taxon>Lachnospiraceae</taxon>
        <taxon>Variimorphobacter</taxon>
    </lineage>
</organism>
<keyword evidence="14" id="KW-1185">Reference proteome</keyword>
<dbReference type="GO" id="GO:0005886">
    <property type="term" value="C:plasma membrane"/>
    <property type="evidence" value="ECO:0007669"/>
    <property type="project" value="UniProtKB-SubCell"/>
</dbReference>
<dbReference type="InterPro" id="IPR047196">
    <property type="entry name" value="YidC_ALB_C"/>
</dbReference>
<evidence type="ECO:0000256" key="10">
    <source>
        <dbReference type="SAM" id="MobiDB-lite"/>
    </source>
</evidence>
<evidence type="ECO:0000256" key="7">
    <source>
        <dbReference type="ARBA" id="ARBA00023136"/>
    </source>
</evidence>
<comment type="subcellular location">
    <subcellularLocation>
        <location evidence="1">Cell membrane</location>
        <topology evidence="1">Multi-pass membrane protein</topology>
    </subcellularLocation>
    <subcellularLocation>
        <location evidence="9">Membrane</location>
        <topology evidence="9">Multi-pass membrane protein</topology>
    </subcellularLocation>
</comment>
<dbReference type="AlphaFoldDB" id="A0A839K7W7"/>
<keyword evidence="7 11" id="KW-0472">Membrane</keyword>
<keyword evidence="3" id="KW-1003">Cell membrane</keyword>
<accession>A0A839K7W7</accession>
<keyword evidence="5" id="KW-0653">Protein transport</keyword>
<dbReference type="InterPro" id="IPR028055">
    <property type="entry name" value="YidC/Oxa/ALB_C"/>
</dbReference>
<evidence type="ECO:0000256" key="9">
    <source>
        <dbReference type="RuleBase" id="RU003945"/>
    </source>
</evidence>
<comment type="caution">
    <text evidence="13">The sequence shown here is derived from an EMBL/GenBank/DDBJ whole genome shotgun (WGS) entry which is preliminary data.</text>
</comment>
<dbReference type="GO" id="GO:0051205">
    <property type="term" value="P:protein insertion into membrane"/>
    <property type="evidence" value="ECO:0007669"/>
    <property type="project" value="TreeGrafter"/>
</dbReference>
<name>A0A839K7W7_9FIRM</name>
<protein>
    <submittedName>
        <fullName evidence="13">YidC/Oxa1 family membrane protein insertase</fullName>
    </submittedName>
</protein>
<feature type="region of interest" description="Disordered" evidence="10">
    <location>
        <begin position="372"/>
        <end position="397"/>
    </location>
</feature>
<dbReference type="Pfam" id="PF02096">
    <property type="entry name" value="60KD_IMP"/>
    <property type="match status" value="1"/>
</dbReference>
<dbReference type="NCBIfam" id="TIGR03592">
    <property type="entry name" value="yidC_oxa1_cterm"/>
    <property type="match status" value="1"/>
</dbReference>
<comment type="similarity">
    <text evidence="9">Belongs to the OXA1/ALB3/YidC family.</text>
</comment>
<evidence type="ECO:0000256" key="11">
    <source>
        <dbReference type="SAM" id="Phobius"/>
    </source>
</evidence>
<evidence type="ECO:0000256" key="4">
    <source>
        <dbReference type="ARBA" id="ARBA00022692"/>
    </source>
</evidence>
<evidence type="ECO:0000256" key="2">
    <source>
        <dbReference type="ARBA" id="ARBA00022448"/>
    </source>
</evidence>
<feature type="transmembrane region" description="Helical" evidence="11">
    <location>
        <begin position="286"/>
        <end position="309"/>
    </location>
</feature>
<feature type="compositionally biased region" description="Acidic residues" evidence="10">
    <location>
        <begin position="375"/>
        <end position="389"/>
    </location>
</feature>
<feature type="domain" description="Membrane insertase YidC/Oxa/ALB C-terminal" evidence="12">
    <location>
        <begin position="41"/>
        <end position="323"/>
    </location>
</feature>
<reference evidence="13 14" key="1">
    <citation type="submission" date="2020-07" db="EMBL/GenBank/DDBJ databases">
        <title>Characterization and genome sequencing of isolate MD1, a novel member within the family Lachnospiraceae.</title>
        <authorList>
            <person name="Rettenmaier R."/>
            <person name="Di Bello L."/>
            <person name="Zinser C."/>
            <person name="Scheitz K."/>
            <person name="Liebl W."/>
            <person name="Zverlov V."/>
        </authorList>
    </citation>
    <scope>NUCLEOTIDE SEQUENCE [LARGE SCALE GENOMIC DNA]</scope>
    <source>
        <strain evidence="13 14">MD1</strain>
    </source>
</reference>
<evidence type="ECO:0000256" key="5">
    <source>
        <dbReference type="ARBA" id="ARBA00022927"/>
    </source>
</evidence>
<evidence type="ECO:0000259" key="12">
    <source>
        <dbReference type="Pfam" id="PF02096"/>
    </source>
</evidence>
<dbReference type="PANTHER" id="PTHR12428">
    <property type="entry name" value="OXA1"/>
    <property type="match status" value="1"/>
</dbReference>
<dbReference type="Proteomes" id="UP000574276">
    <property type="component" value="Unassembled WGS sequence"/>
</dbReference>
<dbReference type="GO" id="GO:0015031">
    <property type="term" value="P:protein transport"/>
    <property type="evidence" value="ECO:0007669"/>
    <property type="project" value="UniProtKB-KW"/>
</dbReference>
<keyword evidence="6 11" id="KW-1133">Transmembrane helix</keyword>
<dbReference type="EMBL" id="JACEGA010000001">
    <property type="protein sequence ID" value="MBB2184741.1"/>
    <property type="molecule type" value="Genomic_DNA"/>
</dbReference>
<evidence type="ECO:0000256" key="3">
    <source>
        <dbReference type="ARBA" id="ARBA00022475"/>
    </source>
</evidence>
<evidence type="ECO:0000313" key="13">
    <source>
        <dbReference type="EMBL" id="MBB2184741.1"/>
    </source>
</evidence>
<evidence type="ECO:0000313" key="14">
    <source>
        <dbReference type="Proteomes" id="UP000574276"/>
    </source>
</evidence>
<dbReference type="InterPro" id="IPR001708">
    <property type="entry name" value="YidC/ALB3/OXA1/COX18"/>
</dbReference>
<dbReference type="GO" id="GO:0032977">
    <property type="term" value="F:membrane insertase activity"/>
    <property type="evidence" value="ECO:0007669"/>
    <property type="project" value="InterPro"/>
</dbReference>
<keyword evidence="4 9" id="KW-0812">Transmembrane</keyword>
<dbReference type="PANTHER" id="PTHR12428:SF65">
    <property type="entry name" value="CYTOCHROME C OXIDASE ASSEMBLY PROTEIN COX18, MITOCHONDRIAL"/>
    <property type="match status" value="1"/>
</dbReference>
<evidence type="ECO:0000256" key="6">
    <source>
        <dbReference type="ARBA" id="ARBA00022989"/>
    </source>
</evidence>
<gene>
    <name evidence="13" type="ORF">H0486_17945</name>
</gene>
<evidence type="ECO:0000256" key="1">
    <source>
        <dbReference type="ARBA" id="ARBA00004651"/>
    </source>
</evidence>
<evidence type="ECO:0000256" key="8">
    <source>
        <dbReference type="ARBA" id="ARBA00023186"/>
    </source>
</evidence>
<feature type="transmembrane region" description="Helical" evidence="11">
    <location>
        <begin position="12"/>
        <end position="34"/>
    </location>
</feature>